<evidence type="ECO:0000256" key="6">
    <source>
        <dbReference type="ARBA" id="ARBA00022679"/>
    </source>
</evidence>
<dbReference type="InterPro" id="IPR004358">
    <property type="entry name" value="Sig_transdc_His_kin-like_C"/>
</dbReference>
<dbReference type="SUPFAM" id="SSF55874">
    <property type="entry name" value="ATPase domain of HSP90 chaperone/DNA topoisomerase II/histidine kinase"/>
    <property type="match status" value="1"/>
</dbReference>
<dbReference type="PROSITE" id="PS50885">
    <property type="entry name" value="HAMP"/>
    <property type="match status" value="1"/>
</dbReference>
<dbReference type="InterPro" id="IPR003660">
    <property type="entry name" value="HAMP_dom"/>
</dbReference>
<keyword evidence="9" id="KW-0067">ATP-binding</keyword>
<comment type="catalytic activity">
    <reaction evidence="1">
        <text>ATP + protein L-histidine = ADP + protein N-phospho-L-histidine.</text>
        <dbReference type="EC" id="2.7.13.3"/>
    </reaction>
</comment>
<dbReference type="Pfam" id="PF00672">
    <property type="entry name" value="HAMP"/>
    <property type="match status" value="1"/>
</dbReference>
<dbReference type="InterPro" id="IPR005467">
    <property type="entry name" value="His_kinase_dom"/>
</dbReference>
<keyword evidence="17" id="KW-1185">Reference proteome</keyword>
<evidence type="ECO:0000313" key="17">
    <source>
        <dbReference type="Proteomes" id="UP000198378"/>
    </source>
</evidence>
<evidence type="ECO:0000256" key="2">
    <source>
        <dbReference type="ARBA" id="ARBA00004651"/>
    </source>
</evidence>
<evidence type="ECO:0000256" key="7">
    <source>
        <dbReference type="ARBA" id="ARBA00022741"/>
    </source>
</evidence>
<evidence type="ECO:0000256" key="10">
    <source>
        <dbReference type="ARBA" id="ARBA00023012"/>
    </source>
</evidence>
<dbReference type="InterPro" id="IPR003018">
    <property type="entry name" value="GAF"/>
</dbReference>
<evidence type="ECO:0000256" key="12">
    <source>
        <dbReference type="SAM" id="Coils"/>
    </source>
</evidence>
<evidence type="ECO:0000256" key="8">
    <source>
        <dbReference type="ARBA" id="ARBA00022777"/>
    </source>
</evidence>
<protein>
    <recommendedName>
        <fullName evidence="3">histidine kinase</fullName>
        <ecNumber evidence="3">2.7.13.3</ecNumber>
    </recommendedName>
</protein>
<dbReference type="Gene3D" id="3.30.450.40">
    <property type="match status" value="1"/>
</dbReference>
<dbReference type="PANTHER" id="PTHR43711:SF1">
    <property type="entry name" value="HISTIDINE KINASE 1"/>
    <property type="match status" value="1"/>
</dbReference>
<keyword evidence="10" id="KW-0902">Two-component regulatory system</keyword>
<keyword evidence="11 13" id="KW-0472">Membrane</keyword>
<dbReference type="InterPro" id="IPR003594">
    <property type="entry name" value="HATPase_dom"/>
</dbReference>
<dbReference type="GO" id="GO:0005524">
    <property type="term" value="F:ATP binding"/>
    <property type="evidence" value="ECO:0007669"/>
    <property type="project" value="UniProtKB-KW"/>
</dbReference>
<evidence type="ECO:0000256" key="9">
    <source>
        <dbReference type="ARBA" id="ARBA00022840"/>
    </source>
</evidence>
<feature type="domain" description="Histidine kinase" evidence="14">
    <location>
        <begin position="597"/>
        <end position="812"/>
    </location>
</feature>
<keyword evidence="4" id="KW-1003">Cell membrane</keyword>
<dbReference type="SUPFAM" id="SSF55785">
    <property type="entry name" value="PYP-like sensor domain (PAS domain)"/>
    <property type="match status" value="1"/>
</dbReference>
<feature type="transmembrane region" description="Helical" evidence="13">
    <location>
        <begin position="20"/>
        <end position="41"/>
    </location>
</feature>
<evidence type="ECO:0000259" key="15">
    <source>
        <dbReference type="PROSITE" id="PS50885"/>
    </source>
</evidence>
<evidence type="ECO:0000313" key="16">
    <source>
        <dbReference type="EMBL" id="OXB86074.1"/>
    </source>
</evidence>
<keyword evidence="13" id="KW-0812">Transmembrane</keyword>
<dbReference type="SMART" id="SM00065">
    <property type="entry name" value="GAF"/>
    <property type="match status" value="1"/>
</dbReference>
<dbReference type="Pfam" id="PF00512">
    <property type="entry name" value="HisKA"/>
    <property type="match status" value="1"/>
</dbReference>
<keyword evidence="8" id="KW-0418">Kinase</keyword>
<dbReference type="CDD" id="cd00075">
    <property type="entry name" value="HATPase"/>
    <property type="match status" value="1"/>
</dbReference>
<dbReference type="EMBL" id="NEWK01000002">
    <property type="protein sequence ID" value="OXB86074.1"/>
    <property type="molecule type" value="Genomic_DNA"/>
</dbReference>
<dbReference type="InterPro" id="IPR050736">
    <property type="entry name" value="Sensor_HK_Regulatory"/>
</dbReference>
<dbReference type="PANTHER" id="PTHR43711">
    <property type="entry name" value="TWO-COMPONENT HISTIDINE KINASE"/>
    <property type="match status" value="1"/>
</dbReference>
<keyword evidence="7" id="KW-0547">Nucleotide-binding</keyword>
<dbReference type="SUPFAM" id="SSF55781">
    <property type="entry name" value="GAF domain-like"/>
    <property type="match status" value="1"/>
</dbReference>
<gene>
    <name evidence="16" type="ORF">B9L19_10935</name>
</gene>
<dbReference type="SMART" id="SM00304">
    <property type="entry name" value="HAMP"/>
    <property type="match status" value="1"/>
</dbReference>
<dbReference type="Gene3D" id="3.30.450.20">
    <property type="entry name" value="PAS domain"/>
    <property type="match status" value="1"/>
</dbReference>
<dbReference type="AlphaFoldDB" id="A0AA91QLT5"/>
<evidence type="ECO:0000256" key="5">
    <source>
        <dbReference type="ARBA" id="ARBA00022553"/>
    </source>
</evidence>
<evidence type="ECO:0000256" key="3">
    <source>
        <dbReference type="ARBA" id="ARBA00012438"/>
    </source>
</evidence>
<keyword evidence="5" id="KW-0597">Phosphoprotein</keyword>
<dbReference type="Gene3D" id="1.10.287.130">
    <property type="match status" value="1"/>
</dbReference>
<comment type="subcellular location">
    <subcellularLocation>
        <location evidence="2">Cell membrane</location>
        <topology evidence="2">Multi-pass membrane protein</topology>
    </subcellularLocation>
</comment>
<dbReference type="EC" id="2.7.13.3" evidence="3"/>
<keyword evidence="13" id="KW-1133">Transmembrane helix</keyword>
<dbReference type="SMART" id="SM00388">
    <property type="entry name" value="HisKA"/>
    <property type="match status" value="1"/>
</dbReference>
<dbReference type="CDD" id="cd00082">
    <property type="entry name" value="HisKA"/>
    <property type="match status" value="1"/>
</dbReference>
<feature type="coiled-coil region" evidence="12">
    <location>
        <begin position="270"/>
        <end position="311"/>
    </location>
</feature>
<evidence type="ECO:0000256" key="1">
    <source>
        <dbReference type="ARBA" id="ARBA00000085"/>
    </source>
</evidence>
<dbReference type="PRINTS" id="PR00344">
    <property type="entry name" value="BCTRLSENSOR"/>
</dbReference>
<dbReference type="GO" id="GO:0000155">
    <property type="term" value="F:phosphorelay sensor kinase activity"/>
    <property type="evidence" value="ECO:0007669"/>
    <property type="project" value="InterPro"/>
</dbReference>
<dbReference type="FunFam" id="3.30.565.10:FF:000006">
    <property type="entry name" value="Sensor histidine kinase WalK"/>
    <property type="match status" value="1"/>
</dbReference>
<feature type="domain" description="HAMP" evidence="15">
    <location>
        <begin position="217"/>
        <end position="271"/>
    </location>
</feature>
<dbReference type="SUPFAM" id="SSF158472">
    <property type="entry name" value="HAMP domain-like"/>
    <property type="match status" value="1"/>
</dbReference>
<evidence type="ECO:0000256" key="11">
    <source>
        <dbReference type="ARBA" id="ARBA00023136"/>
    </source>
</evidence>
<dbReference type="InterPro" id="IPR029016">
    <property type="entry name" value="GAF-like_dom_sf"/>
</dbReference>
<evidence type="ECO:0000256" key="13">
    <source>
        <dbReference type="SAM" id="Phobius"/>
    </source>
</evidence>
<accession>A0AA91QLT5</accession>
<dbReference type="Gene3D" id="3.30.565.10">
    <property type="entry name" value="Histidine kinase-like ATPase, C-terminal domain"/>
    <property type="match status" value="1"/>
</dbReference>
<comment type="caution">
    <text evidence="16">The sequence shown here is derived from an EMBL/GenBank/DDBJ whole genome shotgun (WGS) entry which is preliminary data.</text>
</comment>
<evidence type="ECO:0000256" key="4">
    <source>
        <dbReference type="ARBA" id="ARBA00022475"/>
    </source>
</evidence>
<keyword evidence="12" id="KW-0175">Coiled coil</keyword>
<dbReference type="InterPro" id="IPR003661">
    <property type="entry name" value="HisK_dim/P_dom"/>
</dbReference>
<sequence length="818" mass="93540">MRYCMKQMVMSFRRSLSARFVFLMVVCAGVFLVGSALFLMYQQSLVRSFEAAQQKLEQKEMLTRQLDRAFTQAFFDVRGYFAFGRPVFKESVFQQQETIDQLLKEMEPLASLPEDERFLRDARDFFIRYFEQLVPKAVEAFERGDRRDVALIAENGGTAAVQSFQKRVARYHDALIDQMKQEYVRFKQKQQYSQAAFIALIAILLVLLQRLLRLAARQIGRPLQQFAVAAEQFAKQGEGAEWPAFDEREDEIGKLSKAFKMMMESIHEKEGHLLAQNEELLAQQEELEAQQSELEQALAMAERREQELARRNALIKGMAQSLDKKEVLTSIIDHLCAIMKAERGIIVAMDGEQTYASFGLSAMSVQRFLQQLYNGLEHRLLETKRAFAVRRELPMFERGYHDRPLHSHDLFVPVLSPDDDIEAIIVLSRFGAAFTDEEAAEAEQLGKHISISLQKLTLYEEAEKDRRLTEEIFNHLHEGIQLVDLQGTNRLMNGRMKEWFGAADDGWDGMPYAKWKQQLCALAVDERTLGDFFDQAVFGSADQLSVMMYELKEKRVVMEVYAAPLYRGEAKFGTIFVHRDVTKQAEVDRMKSELVSTVSHELRTPLAGILGLAELLLNKPLAPERQRKYVNAIYQEAERLTALINDFLDVQRMEAGRQTYRWEPVDLVPIIEKIIDAEKMGTDIHTFSVLVETKRTMIRGDSERLRQLFANLVHNAVKYSPDGGAIEVRVYEQKGCLCVDVRDEGLGIPAEALPHIFEKFFRVDNSDRRRIGGTGLGLTIVKEIAKAHGGEVTVVSEEKKGSTFTVQFPLAPVPQEVN</sequence>
<dbReference type="InterPro" id="IPR036890">
    <property type="entry name" value="HATPase_C_sf"/>
</dbReference>
<dbReference type="FunFam" id="1.10.287.130:FF:000001">
    <property type="entry name" value="Two-component sensor histidine kinase"/>
    <property type="match status" value="1"/>
</dbReference>
<dbReference type="CDD" id="cd06225">
    <property type="entry name" value="HAMP"/>
    <property type="match status" value="1"/>
</dbReference>
<evidence type="ECO:0000259" key="14">
    <source>
        <dbReference type="PROSITE" id="PS50109"/>
    </source>
</evidence>
<keyword evidence="6" id="KW-0808">Transferase</keyword>
<proteinExistence type="predicted"/>
<dbReference type="PROSITE" id="PS50109">
    <property type="entry name" value="HIS_KIN"/>
    <property type="match status" value="1"/>
</dbReference>
<dbReference type="InterPro" id="IPR036097">
    <property type="entry name" value="HisK_dim/P_sf"/>
</dbReference>
<dbReference type="SMART" id="SM00387">
    <property type="entry name" value="HATPase_c"/>
    <property type="match status" value="1"/>
</dbReference>
<organism evidence="16 17">
    <name type="scientific">Geobacillus thermocatenulatus</name>
    <dbReference type="NCBI Taxonomy" id="33938"/>
    <lineage>
        <taxon>Bacteria</taxon>
        <taxon>Bacillati</taxon>
        <taxon>Bacillota</taxon>
        <taxon>Bacilli</taxon>
        <taxon>Bacillales</taxon>
        <taxon>Anoxybacillaceae</taxon>
        <taxon>Geobacillus</taxon>
        <taxon>Geobacillus thermoleovorans group</taxon>
    </lineage>
</organism>
<dbReference type="Pfam" id="PF02518">
    <property type="entry name" value="HATPase_c"/>
    <property type="match status" value="1"/>
</dbReference>
<dbReference type="Proteomes" id="UP000198378">
    <property type="component" value="Unassembled WGS sequence"/>
</dbReference>
<dbReference type="SUPFAM" id="SSF47384">
    <property type="entry name" value="Homodimeric domain of signal transducing histidine kinase"/>
    <property type="match status" value="1"/>
</dbReference>
<name>A0AA91QLT5_9BACL</name>
<reference evidence="16 17" key="1">
    <citation type="submission" date="2017-05" db="EMBL/GenBank/DDBJ databases">
        <title>The genome sequence of Geobacillus thermocatenulatus DSM 730.</title>
        <authorList>
            <person name="Ramaloko W.T."/>
            <person name="Koen N."/>
            <person name="Polliack S."/>
            <person name="Aliyu H."/>
            <person name="Lebre P."/>
            <person name="Mohr T."/>
            <person name="Oswald F."/>
            <person name="Zwick M."/>
            <person name="Neumann A."/>
            <person name="Syldatk C."/>
            <person name="Cowan D."/>
            <person name="De Maayer P."/>
        </authorList>
    </citation>
    <scope>NUCLEOTIDE SEQUENCE [LARGE SCALE GENOMIC DNA]</scope>
    <source>
        <strain evidence="16 17">BGSC 93A1</strain>
    </source>
</reference>
<dbReference type="Gene3D" id="6.10.340.10">
    <property type="match status" value="1"/>
</dbReference>
<dbReference type="InterPro" id="IPR035965">
    <property type="entry name" value="PAS-like_dom_sf"/>
</dbReference>
<dbReference type="GO" id="GO:0005886">
    <property type="term" value="C:plasma membrane"/>
    <property type="evidence" value="ECO:0007669"/>
    <property type="project" value="UniProtKB-SubCell"/>
</dbReference>